<dbReference type="RefSeq" id="WP_091394961.1">
    <property type="nucleotide sequence ID" value="NZ_BKAI01000011.1"/>
</dbReference>
<keyword evidence="2" id="KW-1185">Reference proteome</keyword>
<gene>
    <name evidence="1" type="ORF">SAMN04487935_2096</name>
</gene>
<organism evidence="1 2">
    <name type="scientific">Flavobacterium noncentrifugens</name>
    <dbReference type="NCBI Taxonomy" id="1128970"/>
    <lineage>
        <taxon>Bacteria</taxon>
        <taxon>Pseudomonadati</taxon>
        <taxon>Bacteroidota</taxon>
        <taxon>Flavobacteriia</taxon>
        <taxon>Flavobacteriales</taxon>
        <taxon>Flavobacteriaceae</taxon>
        <taxon>Flavobacterium</taxon>
    </lineage>
</organism>
<name>A0A1G8XWX8_9FLAO</name>
<dbReference type="Proteomes" id="UP000199580">
    <property type="component" value="Unassembled WGS sequence"/>
</dbReference>
<accession>A0A1G8XWX8</accession>
<reference evidence="1 2" key="1">
    <citation type="submission" date="2016-10" db="EMBL/GenBank/DDBJ databases">
        <authorList>
            <person name="de Groot N.N."/>
        </authorList>
    </citation>
    <scope>NUCLEOTIDE SEQUENCE [LARGE SCALE GENOMIC DNA]</scope>
    <source>
        <strain evidence="1 2">CGMCC 1.10076</strain>
    </source>
</reference>
<dbReference type="SUPFAM" id="SSF51445">
    <property type="entry name" value="(Trans)glycosidases"/>
    <property type="match status" value="1"/>
</dbReference>
<evidence type="ECO:0000313" key="2">
    <source>
        <dbReference type="Proteomes" id="UP000199580"/>
    </source>
</evidence>
<dbReference type="OrthoDB" id="9816564at2"/>
<dbReference type="EMBL" id="FNEZ01000003">
    <property type="protein sequence ID" value="SDJ95023.1"/>
    <property type="molecule type" value="Genomic_DNA"/>
</dbReference>
<sequence length="385" mass="44096">MATFNTFFIGGYECADHINRSGERINLLKETQHDIRAFEDYQALSAIGIKTVREGICWSDVEKTAGEFDFSEVYNRMKAAETFGIQQIWDLIHFGYPDGIYPTHPLFCDRFVKLCEAFVIFYKQTTSQPLFVVPINEISFLSWHSGDVRGTVPFAVNSGWDIKYHLCKAAILGIKALKATDPNCTIVLVEPLVKIHQGLHEDLHEVAQHNDHQFQAMDIIAGRMCPELGGSEAFLDLLGFNYYWNCQWDFASESLPWPEIDKKRMPLSDLLAVAYERYQRPIFLSETGHFGIGRVEWLDEISQECVIAKANGVDLQGVCIYPVTDRPDWDDLTSYSNCGIWDLDEHGNRIPHPEYIDAIVQAQTLFDKKKPGFFDFIIENFKQLI</sequence>
<dbReference type="InterPro" id="IPR017853">
    <property type="entry name" value="GH"/>
</dbReference>
<dbReference type="AlphaFoldDB" id="A0A1G8XWX8"/>
<protein>
    <submittedName>
        <fullName evidence="1">Beta-glucosidase/6-phospho-beta-glucosidase/beta-galactosidase</fullName>
    </submittedName>
</protein>
<dbReference type="STRING" id="1128970.SAMN04487935_2096"/>
<dbReference type="Gene3D" id="3.20.20.80">
    <property type="entry name" value="Glycosidases"/>
    <property type="match status" value="1"/>
</dbReference>
<evidence type="ECO:0000313" key="1">
    <source>
        <dbReference type="EMBL" id="SDJ95023.1"/>
    </source>
</evidence>
<proteinExistence type="predicted"/>